<keyword evidence="1" id="KW-0472">Membrane</keyword>
<keyword evidence="1" id="KW-1133">Transmembrane helix</keyword>
<sequence>MPGISIVLIYVSLLLKYIFSHFKIFLILRWDLAKLPMLAFNFWFSCLSFPSCWDYRHVPPQLEAL</sequence>
<name>A0A8C9P3V1_SPEDA</name>
<evidence type="ECO:0000313" key="3">
    <source>
        <dbReference type="Proteomes" id="UP000694422"/>
    </source>
</evidence>
<dbReference type="AlphaFoldDB" id="A0A8C9P3V1"/>
<reference evidence="2" key="2">
    <citation type="submission" date="2025-09" db="UniProtKB">
        <authorList>
            <consortium name="Ensembl"/>
        </authorList>
    </citation>
    <scope>IDENTIFICATION</scope>
</reference>
<dbReference type="Ensembl" id="ENSSDAT00000002248.1">
    <property type="protein sequence ID" value="ENSSDAP00000001941.1"/>
    <property type="gene ID" value="ENSSDAG00000001899.1"/>
</dbReference>
<feature type="transmembrane region" description="Helical" evidence="1">
    <location>
        <begin position="6"/>
        <end position="28"/>
    </location>
</feature>
<evidence type="ECO:0000313" key="2">
    <source>
        <dbReference type="Ensembl" id="ENSSDAP00000001941.1"/>
    </source>
</evidence>
<proteinExistence type="predicted"/>
<protein>
    <submittedName>
        <fullName evidence="2">Uncharacterized protein</fullName>
    </submittedName>
</protein>
<reference evidence="2" key="1">
    <citation type="submission" date="2025-08" db="UniProtKB">
        <authorList>
            <consortium name="Ensembl"/>
        </authorList>
    </citation>
    <scope>IDENTIFICATION</scope>
</reference>
<keyword evidence="3" id="KW-1185">Reference proteome</keyword>
<evidence type="ECO:0000256" key="1">
    <source>
        <dbReference type="SAM" id="Phobius"/>
    </source>
</evidence>
<accession>A0A8C9P3V1</accession>
<keyword evidence="1" id="KW-0812">Transmembrane</keyword>
<organism evidence="2 3">
    <name type="scientific">Spermophilus dauricus</name>
    <name type="common">Daurian ground squirrel</name>
    <dbReference type="NCBI Taxonomy" id="99837"/>
    <lineage>
        <taxon>Eukaryota</taxon>
        <taxon>Metazoa</taxon>
        <taxon>Chordata</taxon>
        <taxon>Craniata</taxon>
        <taxon>Vertebrata</taxon>
        <taxon>Euteleostomi</taxon>
        <taxon>Mammalia</taxon>
        <taxon>Eutheria</taxon>
        <taxon>Euarchontoglires</taxon>
        <taxon>Glires</taxon>
        <taxon>Rodentia</taxon>
        <taxon>Sciuromorpha</taxon>
        <taxon>Sciuridae</taxon>
        <taxon>Xerinae</taxon>
        <taxon>Marmotini</taxon>
        <taxon>Spermophilus</taxon>
    </lineage>
</organism>
<dbReference type="Proteomes" id="UP000694422">
    <property type="component" value="Unplaced"/>
</dbReference>